<dbReference type="Proteomes" id="UP000241118">
    <property type="component" value="Unassembled WGS sequence"/>
</dbReference>
<organism evidence="2 3">
    <name type="scientific">Saccharothrix carnea</name>
    <dbReference type="NCBI Taxonomy" id="1280637"/>
    <lineage>
        <taxon>Bacteria</taxon>
        <taxon>Bacillati</taxon>
        <taxon>Actinomycetota</taxon>
        <taxon>Actinomycetes</taxon>
        <taxon>Pseudonocardiales</taxon>
        <taxon>Pseudonocardiaceae</taxon>
        <taxon>Saccharothrix</taxon>
    </lineage>
</organism>
<protein>
    <submittedName>
        <fullName evidence="2">Uncharacterized protein</fullName>
    </submittedName>
</protein>
<accession>A0A2P8I0L6</accession>
<name>A0A2P8I0L6_SACCR</name>
<evidence type="ECO:0000313" key="3">
    <source>
        <dbReference type="Proteomes" id="UP000241118"/>
    </source>
</evidence>
<feature type="region of interest" description="Disordered" evidence="1">
    <location>
        <begin position="31"/>
        <end position="61"/>
    </location>
</feature>
<proteinExistence type="predicted"/>
<reference evidence="2 3" key="1">
    <citation type="submission" date="2018-03" db="EMBL/GenBank/DDBJ databases">
        <title>Genomic Encyclopedia of Type Strains, Phase III (KMG-III): the genomes of soil and plant-associated and newly described type strains.</title>
        <authorList>
            <person name="Whitman W."/>
        </authorList>
    </citation>
    <scope>NUCLEOTIDE SEQUENCE [LARGE SCALE GENOMIC DNA]</scope>
    <source>
        <strain evidence="2 3">CGMCC 4.7097</strain>
    </source>
</reference>
<keyword evidence="3" id="KW-1185">Reference proteome</keyword>
<sequence length="251" mass="24907">MGDIVPPGAGRLGSCGLDRLDPVRAVAHVDADGGGRLVDPGGAEARRHGEGGPGDDGPGRPVLSGGWLRWPSAVAACGGRVRRLSAVAECAGRLRAGTGEGAGPLGQLHRAVVDLPGPVVVGCGAVLHGGRPSRRSRASVAAAVDRPGAGAAGAGCVDATVGTGVVGARTAVEARERRVWRRWAGRWVREWWVGAGVVGGVVGGFGRRRTRGSGCDAGGGWGWSDEAPEVVGGAVVVVQHDLCAAGGGGVG</sequence>
<evidence type="ECO:0000256" key="1">
    <source>
        <dbReference type="SAM" id="MobiDB-lite"/>
    </source>
</evidence>
<dbReference type="EMBL" id="PYAX01000016">
    <property type="protein sequence ID" value="PSL52016.1"/>
    <property type="molecule type" value="Genomic_DNA"/>
</dbReference>
<dbReference type="AlphaFoldDB" id="A0A2P8I0L6"/>
<comment type="caution">
    <text evidence="2">The sequence shown here is derived from an EMBL/GenBank/DDBJ whole genome shotgun (WGS) entry which is preliminary data.</text>
</comment>
<gene>
    <name evidence="2" type="ORF">B0I31_11692</name>
</gene>
<evidence type="ECO:0000313" key="2">
    <source>
        <dbReference type="EMBL" id="PSL52016.1"/>
    </source>
</evidence>